<feature type="compositionally biased region" description="Polar residues" evidence="1">
    <location>
        <begin position="99"/>
        <end position="111"/>
    </location>
</feature>
<reference evidence="5" key="1">
    <citation type="submission" date="2025-08" db="UniProtKB">
        <authorList>
            <consortium name="RefSeq"/>
        </authorList>
    </citation>
    <scope>IDENTIFICATION</scope>
    <source>
        <tissue evidence="5">Total insect</tissue>
    </source>
</reference>
<dbReference type="OrthoDB" id="5855924at2759"/>
<keyword evidence="2" id="KW-0732">Signal</keyword>
<accession>A0A6P8YSF1</accession>
<evidence type="ECO:0000256" key="1">
    <source>
        <dbReference type="SAM" id="MobiDB-lite"/>
    </source>
</evidence>
<gene>
    <name evidence="5" type="primary">LOC117644792</name>
</gene>
<dbReference type="InParanoid" id="A0A6P8YSF1"/>
<protein>
    <submittedName>
        <fullName evidence="5">Digestive cysteine proteinase 1</fullName>
    </submittedName>
</protein>
<dbReference type="FunCoup" id="A0A6P8YSF1">
    <property type="interactions" value="4"/>
</dbReference>
<dbReference type="Proteomes" id="UP000515158">
    <property type="component" value="Unplaced"/>
</dbReference>
<evidence type="ECO:0000259" key="3">
    <source>
        <dbReference type="SMART" id="SM00848"/>
    </source>
</evidence>
<evidence type="ECO:0000313" key="5">
    <source>
        <dbReference type="RefSeq" id="XP_034240305.1"/>
    </source>
</evidence>
<feature type="domain" description="Cathepsin propeptide inhibitor" evidence="3">
    <location>
        <begin position="26"/>
        <end position="86"/>
    </location>
</feature>
<dbReference type="InterPro" id="IPR038765">
    <property type="entry name" value="Papain-like_cys_pep_sf"/>
</dbReference>
<keyword evidence="4" id="KW-1185">Reference proteome</keyword>
<dbReference type="RefSeq" id="XP_034240305.1">
    <property type="nucleotide sequence ID" value="XM_034384414.1"/>
</dbReference>
<evidence type="ECO:0000313" key="4">
    <source>
        <dbReference type="Proteomes" id="UP000515158"/>
    </source>
</evidence>
<dbReference type="Pfam" id="PF08246">
    <property type="entry name" value="Inhibitor_I29"/>
    <property type="match status" value="1"/>
</dbReference>
<feature type="region of interest" description="Disordered" evidence="1">
    <location>
        <begin position="76"/>
        <end position="111"/>
    </location>
</feature>
<feature type="signal peptide" evidence="2">
    <location>
        <begin position="1"/>
        <end position="19"/>
    </location>
</feature>
<dbReference type="KEGG" id="tpal:117644792"/>
<dbReference type="SUPFAM" id="SSF54001">
    <property type="entry name" value="Cysteine proteinases"/>
    <property type="match status" value="1"/>
</dbReference>
<dbReference type="InterPro" id="IPR013201">
    <property type="entry name" value="Prot_inhib_I29"/>
</dbReference>
<organism evidence="5">
    <name type="scientific">Thrips palmi</name>
    <name type="common">Melon thrips</name>
    <dbReference type="NCBI Taxonomy" id="161013"/>
    <lineage>
        <taxon>Eukaryota</taxon>
        <taxon>Metazoa</taxon>
        <taxon>Ecdysozoa</taxon>
        <taxon>Arthropoda</taxon>
        <taxon>Hexapoda</taxon>
        <taxon>Insecta</taxon>
        <taxon>Pterygota</taxon>
        <taxon>Neoptera</taxon>
        <taxon>Paraneoptera</taxon>
        <taxon>Thysanoptera</taxon>
        <taxon>Terebrantia</taxon>
        <taxon>Thripoidea</taxon>
        <taxon>Thripidae</taxon>
        <taxon>Thrips</taxon>
    </lineage>
</organism>
<sequence>MRHVAWLLLLVMATIYVQAGETDMTWEEYKAKYKKSYANAEEEEKHHQSFLASLKHVEAHNQKRARGEVSYSIGINQFSDQDRSGSKPSDTAAPEDQTRNIGPSHNESAAA</sequence>
<name>A0A6P8YSF1_THRPL</name>
<evidence type="ECO:0000256" key="2">
    <source>
        <dbReference type="SAM" id="SignalP"/>
    </source>
</evidence>
<dbReference type="Gene3D" id="1.10.287.2250">
    <property type="match status" value="1"/>
</dbReference>
<dbReference type="SMART" id="SM00848">
    <property type="entry name" value="Inhibitor_I29"/>
    <property type="match status" value="1"/>
</dbReference>
<dbReference type="AlphaFoldDB" id="A0A6P8YSF1"/>
<feature type="chain" id="PRO_5028447674" evidence="2">
    <location>
        <begin position="20"/>
        <end position="111"/>
    </location>
</feature>
<dbReference type="GeneID" id="117644792"/>
<proteinExistence type="predicted"/>